<evidence type="ECO:0000256" key="6">
    <source>
        <dbReference type="ARBA" id="ARBA00036820"/>
    </source>
</evidence>
<dbReference type="Gene3D" id="3.90.1200.10">
    <property type="match status" value="1"/>
</dbReference>
<comment type="caution">
    <text evidence="11">The sequence shown here is derived from an EMBL/GenBank/DDBJ whole genome shotgun (WGS) entry which is preliminary data.</text>
</comment>
<comment type="subcellular location">
    <subcellularLocation>
        <location evidence="1">Cytoplasm</location>
    </subcellularLocation>
</comment>
<dbReference type="PANTHER" id="PTHR21064">
    <property type="entry name" value="AMINOGLYCOSIDE PHOSPHOTRANSFERASE DOMAIN-CONTAINING PROTEIN-RELATED"/>
    <property type="match status" value="1"/>
</dbReference>
<evidence type="ECO:0000313" key="12">
    <source>
        <dbReference type="Proteomes" id="UP001186944"/>
    </source>
</evidence>
<keyword evidence="4" id="KW-0808">Transferase</keyword>
<protein>
    <recommendedName>
        <fullName evidence="9">Hydroxylysine kinase</fullName>
        <ecNumber evidence="8">2.7.1.81</ecNumber>
    </recommendedName>
</protein>
<evidence type="ECO:0000313" key="11">
    <source>
        <dbReference type="EMBL" id="KAK3096242.1"/>
    </source>
</evidence>
<dbReference type="EMBL" id="VSWD01000008">
    <property type="protein sequence ID" value="KAK3096242.1"/>
    <property type="molecule type" value="Genomic_DNA"/>
</dbReference>
<dbReference type="GO" id="GO:0005737">
    <property type="term" value="C:cytoplasm"/>
    <property type="evidence" value="ECO:0007669"/>
    <property type="project" value="UniProtKB-SubCell"/>
</dbReference>
<proteinExistence type="inferred from homology"/>
<dbReference type="InterPro" id="IPR002575">
    <property type="entry name" value="Aminoglycoside_PTrfase"/>
</dbReference>
<evidence type="ECO:0000259" key="10">
    <source>
        <dbReference type="Pfam" id="PF01636"/>
    </source>
</evidence>
<evidence type="ECO:0000256" key="4">
    <source>
        <dbReference type="ARBA" id="ARBA00022679"/>
    </source>
</evidence>
<sequence>MADDKPMDILKPGEIIKPVLPDSAVEDFVLKLYGFHVKHWKELNSYHDKNYHVFLNTVESDGPCIARVSPDGYVLKVLNSLESKNPALTEAQHSLMEFLREKGIKTQRIIRNKSGSTFSVETVDNNKYDDSRSYIVRLLSYIPGEIFHLMPYVPKTFYNAGKFAAAMHNAMKDFQHEMFESFSTVWSLEEIDRLTDFMFVIKDSADHHLISSVIQSFKDNVQPKYDMFTRGIIHGDISEQNLILAELPNQDSLPREQRASEIRGILDFAHANKSYHIY</sequence>
<keyword evidence="12" id="KW-1185">Reference proteome</keyword>
<dbReference type="FunFam" id="3.30.200.20:FF:000549">
    <property type="entry name" value="hydroxylysine kinase"/>
    <property type="match status" value="1"/>
</dbReference>
<comment type="function">
    <text evidence="7">Catalyzes the GTP-dependent phosphorylation of 5-hydroxy-L-lysine.</text>
</comment>
<evidence type="ECO:0000256" key="2">
    <source>
        <dbReference type="ARBA" id="ARBA00006219"/>
    </source>
</evidence>
<comment type="similarity">
    <text evidence="2">Belongs to the aminoglycoside phosphotransferase family.</text>
</comment>
<evidence type="ECO:0000256" key="1">
    <source>
        <dbReference type="ARBA" id="ARBA00004496"/>
    </source>
</evidence>
<evidence type="ECO:0000256" key="7">
    <source>
        <dbReference type="ARBA" id="ARBA00037368"/>
    </source>
</evidence>
<dbReference type="InterPro" id="IPR050249">
    <property type="entry name" value="Pseudomonas-type_ThrB"/>
</dbReference>
<evidence type="ECO:0000256" key="8">
    <source>
        <dbReference type="ARBA" id="ARBA00038873"/>
    </source>
</evidence>
<accession>A0AA89C652</accession>
<dbReference type="SUPFAM" id="SSF56112">
    <property type="entry name" value="Protein kinase-like (PK-like)"/>
    <property type="match status" value="1"/>
</dbReference>
<name>A0AA89C652_PINIB</name>
<evidence type="ECO:0000256" key="3">
    <source>
        <dbReference type="ARBA" id="ARBA00022490"/>
    </source>
</evidence>
<dbReference type="EC" id="2.7.1.81" evidence="8"/>
<keyword evidence="5" id="KW-0418">Kinase</keyword>
<dbReference type="Gene3D" id="3.30.200.20">
    <property type="entry name" value="Phosphorylase Kinase, domain 1"/>
    <property type="match status" value="1"/>
</dbReference>
<dbReference type="Proteomes" id="UP001186944">
    <property type="component" value="Unassembled WGS sequence"/>
</dbReference>
<organism evidence="11 12">
    <name type="scientific">Pinctada imbricata</name>
    <name type="common">Atlantic pearl-oyster</name>
    <name type="synonym">Pinctada martensii</name>
    <dbReference type="NCBI Taxonomy" id="66713"/>
    <lineage>
        <taxon>Eukaryota</taxon>
        <taxon>Metazoa</taxon>
        <taxon>Spiralia</taxon>
        <taxon>Lophotrochozoa</taxon>
        <taxon>Mollusca</taxon>
        <taxon>Bivalvia</taxon>
        <taxon>Autobranchia</taxon>
        <taxon>Pteriomorphia</taxon>
        <taxon>Pterioida</taxon>
        <taxon>Pterioidea</taxon>
        <taxon>Pteriidae</taxon>
        <taxon>Pinctada</taxon>
    </lineage>
</organism>
<gene>
    <name evidence="11" type="ORF">FSP39_024877</name>
</gene>
<keyword evidence="3" id="KW-0963">Cytoplasm</keyword>
<dbReference type="Pfam" id="PF01636">
    <property type="entry name" value="APH"/>
    <property type="match status" value="1"/>
</dbReference>
<dbReference type="PANTHER" id="PTHR21064:SF1">
    <property type="entry name" value="HYDROXYLYSINE KINASE"/>
    <property type="match status" value="1"/>
</dbReference>
<reference evidence="11" key="1">
    <citation type="submission" date="2019-08" db="EMBL/GenBank/DDBJ databases">
        <title>The improved chromosome-level genome for the pearl oyster Pinctada fucata martensii using PacBio sequencing and Hi-C.</title>
        <authorList>
            <person name="Zheng Z."/>
        </authorList>
    </citation>
    <scope>NUCLEOTIDE SEQUENCE</scope>
    <source>
        <strain evidence="11">ZZ-2019</strain>
        <tissue evidence="11">Adductor muscle</tissue>
    </source>
</reference>
<dbReference type="GO" id="GO:0047992">
    <property type="term" value="F:hydroxylysine kinase activity"/>
    <property type="evidence" value="ECO:0007669"/>
    <property type="project" value="UniProtKB-EC"/>
</dbReference>
<evidence type="ECO:0000256" key="9">
    <source>
        <dbReference type="ARBA" id="ARBA00040505"/>
    </source>
</evidence>
<dbReference type="AlphaFoldDB" id="A0AA89C652"/>
<comment type="catalytic activity">
    <reaction evidence="6">
        <text>(5R)-5-hydroxy-L-lysine + GTP = (5R)-5-phosphooxy-L-lysine + GDP + H(+)</text>
        <dbReference type="Rhea" id="RHEA:19049"/>
        <dbReference type="ChEBI" id="CHEBI:15378"/>
        <dbReference type="ChEBI" id="CHEBI:37565"/>
        <dbReference type="ChEBI" id="CHEBI:57882"/>
        <dbReference type="ChEBI" id="CHEBI:58189"/>
        <dbReference type="ChEBI" id="CHEBI:58357"/>
        <dbReference type="EC" id="2.7.1.81"/>
    </reaction>
</comment>
<evidence type="ECO:0000256" key="5">
    <source>
        <dbReference type="ARBA" id="ARBA00022777"/>
    </source>
</evidence>
<dbReference type="InterPro" id="IPR011009">
    <property type="entry name" value="Kinase-like_dom_sf"/>
</dbReference>
<feature type="domain" description="Aminoglycoside phosphotransferase" evidence="10">
    <location>
        <begin position="73"/>
        <end position="268"/>
    </location>
</feature>